<accession>A0A2N0T1F9</accession>
<dbReference type="EMBL" id="PJDT01000016">
    <property type="protein sequence ID" value="PKC89116.1"/>
    <property type="molecule type" value="Genomic_DNA"/>
</dbReference>
<evidence type="ECO:0000313" key="3">
    <source>
        <dbReference type="Proteomes" id="UP000232654"/>
    </source>
</evidence>
<feature type="transmembrane region" description="Helical" evidence="1">
    <location>
        <begin position="14"/>
        <end position="34"/>
    </location>
</feature>
<keyword evidence="1" id="KW-0812">Transmembrane</keyword>
<evidence type="ECO:0000256" key="1">
    <source>
        <dbReference type="SAM" id="Phobius"/>
    </source>
</evidence>
<name>A0A2N0T1F9_BIFLN</name>
<comment type="caution">
    <text evidence="2">The sequence shown here is derived from an EMBL/GenBank/DDBJ whole genome shotgun (WGS) entry which is preliminary data.</text>
</comment>
<evidence type="ECO:0000313" key="2">
    <source>
        <dbReference type="EMBL" id="PKC89116.1"/>
    </source>
</evidence>
<keyword evidence="1" id="KW-1133">Transmembrane helix</keyword>
<gene>
    <name evidence="2" type="ORF">APC1503_1098</name>
</gene>
<sequence>MEQIAELLKAIGEFLSGLGAALAPIAAVAVALIAKSKPRKPLNRRRKR</sequence>
<protein>
    <submittedName>
        <fullName evidence="2">Uncharacterized protein</fullName>
    </submittedName>
</protein>
<dbReference type="RefSeq" id="WP_015713622.1">
    <property type="nucleotide sequence ID" value="NZ_CP043002.1"/>
</dbReference>
<dbReference type="AlphaFoldDB" id="A0A2N0T1F9"/>
<organism evidence="2 3">
    <name type="scientific">Bifidobacterium longum</name>
    <dbReference type="NCBI Taxonomy" id="216816"/>
    <lineage>
        <taxon>Bacteria</taxon>
        <taxon>Bacillati</taxon>
        <taxon>Actinomycetota</taxon>
        <taxon>Actinomycetes</taxon>
        <taxon>Bifidobacteriales</taxon>
        <taxon>Bifidobacteriaceae</taxon>
        <taxon>Bifidobacterium</taxon>
    </lineage>
</organism>
<reference evidence="2 3" key="1">
    <citation type="submission" date="2017-12" db="EMBL/GenBank/DDBJ databases">
        <title>Bifidobacterium longum APC/DPC strains.</title>
        <authorList>
            <person name="Arboleya S."/>
        </authorList>
    </citation>
    <scope>NUCLEOTIDE SEQUENCE [LARGE SCALE GENOMIC DNA]</scope>
    <source>
        <strain evidence="2 3">APC1503</strain>
    </source>
</reference>
<keyword evidence="1" id="KW-0472">Membrane</keyword>
<dbReference type="Proteomes" id="UP000232654">
    <property type="component" value="Unassembled WGS sequence"/>
</dbReference>
<proteinExistence type="predicted"/>